<dbReference type="RefSeq" id="XP_024703709.1">
    <property type="nucleotide sequence ID" value="XM_024850944.1"/>
</dbReference>
<evidence type="ECO:0000313" key="1">
    <source>
        <dbReference type="EMBL" id="PLB48407.1"/>
    </source>
</evidence>
<dbReference type="EMBL" id="MSFO01000005">
    <property type="protein sequence ID" value="PLB48407.1"/>
    <property type="molecule type" value="Genomic_DNA"/>
</dbReference>
<accession>A0A2I2G6A2</accession>
<dbReference type="STRING" id="1392250.A0A2I2G6A2"/>
<dbReference type="AlphaFoldDB" id="A0A2I2G6A2"/>
<reference evidence="1 2" key="1">
    <citation type="submission" date="2016-12" db="EMBL/GenBank/DDBJ databases">
        <title>The genomes of Aspergillus section Nigri reveals drivers in fungal speciation.</title>
        <authorList>
            <consortium name="DOE Joint Genome Institute"/>
            <person name="Vesth T.C."/>
            <person name="Nybo J."/>
            <person name="Theobald S."/>
            <person name="Brandl J."/>
            <person name="Frisvad J.C."/>
            <person name="Nielsen K.F."/>
            <person name="Lyhne E.K."/>
            <person name="Kogle M.E."/>
            <person name="Kuo A."/>
            <person name="Riley R."/>
            <person name="Clum A."/>
            <person name="Nolan M."/>
            <person name="Lipzen A."/>
            <person name="Salamov A."/>
            <person name="Henrissat B."/>
            <person name="Wiebenga A."/>
            <person name="De Vries R.P."/>
            <person name="Grigoriev I.V."/>
            <person name="Mortensen U.H."/>
            <person name="Andersen M.R."/>
            <person name="Baker S.E."/>
        </authorList>
    </citation>
    <scope>NUCLEOTIDE SEQUENCE [LARGE SCALE GENOMIC DNA]</scope>
    <source>
        <strain evidence="1 2">IBT 23096</strain>
    </source>
</reference>
<protein>
    <submittedName>
        <fullName evidence="1">Uncharacterized protein</fullName>
    </submittedName>
</protein>
<evidence type="ECO:0000313" key="2">
    <source>
        <dbReference type="Proteomes" id="UP000234275"/>
    </source>
</evidence>
<comment type="caution">
    <text evidence="1">The sequence shown here is derived from an EMBL/GenBank/DDBJ whole genome shotgun (WGS) entry which is preliminary data.</text>
</comment>
<keyword evidence="2" id="KW-1185">Reference proteome</keyword>
<dbReference type="OrthoDB" id="5209368at2759"/>
<sequence>MPGQEEFRLFGDLWLPDPEQALSSQELVHVRAILPQIRAFETNWMNHTKYSYTRSGWSLNEAYEEFRDRECNWWEARGVTRPRQYMVCPSGELNASVACHLFNPTFSVDDPCCGETEDLSNPSISQLNNAEFSTQNNCLIFDHLARRDASKHCATTYPDDLLDLHEQFVFALRDAMNAKIEICWGANVRERMFKKIHLQPFRLWGEFAGVVLYMEITQNRLKRFVIFVAHPQRFLYVKSNREKARAWRHRFGISQDQALTVAARLGGIQIPPNFYVLDPRLARNLCVPRTVSDQRSIWRGQAVAQLKKAFPAVDLSASTDRPHHIRPTKEDKSSVQSVFTLLAKVKPGKINESVNLPQIVDDTALRNLRLQKIANYWNDLGELLDAFISNPNVGTYSGSAPREEGLPDPFIEFIQAQDGLKFNKREISCRADLKIAFELLQKCQGTPETLDILTLAVSVLTAYGWMISRPRKPQVDNLLILRGYPNNTVARKCSGCRKEYLDDPFAYWAKSRPNCYVLCGKIKHLPCTRKDLEEKRLDQFDKWFLLRPEELGDLPPEVEVSCRNCQETRLVEARWTDIYFNNNLSINGRIAALIEAQRLIEADNIIKENGLDQD</sequence>
<gene>
    <name evidence="1" type="ORF">P170DRAFT_448111</name>
</gene>
<organism evidence="1 2">
    <name type="scientific">Aspergillus steynii IBT 23096</name>
    <dbReference type="NCBI Taxonomy" id="1392250"/>
    <lineage>
        <taxon>Eukaryota</taxon>
        <taxon>Fungi</taxon>
        <taxon>Dikarya</taxon>
        <taxon>Ascomycota</taxon>
        <taxon>Pezizomycotina</taxon>
        <taxon>Eurotiomycetes</taxon>
        <taxon>Eurotiomycetidae</taxon>
        <taxon>Eurotiales</taxon>
        <taxon>Aspergillaceae</taxon>
        <taxon>Aspergillus</taxon>
        <taxon>Aspergillus subgen. Circumdati</taxon>
    </lineage>
</organism>
<proteinExistence type="predicted"/>
<dbReference type="GeneID" id="36558643"/>
<dbReference type="Proteomes" id="UP000234275">
    <property type="component" value="Unassembled WGS sequence"/>
</dbReference>
<name>A0A2I2G6A2_9EURO</name>
<dbReference type="VEuPathDB" id="FungiDB:P170DRAFT_448111"/>